<organism evidence="1 2">
    <name type="scientific">Amycolatopsis samaneae</name>
    <dbReference type="NCBI Taxonomy" id="664691"/>
    <lineage>
        <taxon>Bacteria</taxon>
        <taxon>Bacillati</taxon>
        <taxon>Actinomycetota</taxon>
        <taxon>Actinomycetes</taxon>
        <taxon>Pseudonocardiales</taxon>
        <taxon>Pseudonocardiaceae</taxon>
        <taxon>Amycolatopsis</taxon>
    </lineage>
</organism>
<reference evidence="2" key="1">
    <citation type="journal article" date="2019" name="Int. J. Syst. Evol. Microbiol.">
        <title>The Global Catalogue of Microorganisms (GCM) 10K type strain sequencing project: providing services to taxonomists for standard genome sequencing and annotation.</title>
        <authorList>
            <consortium name="The Broad Institute Genomics Platform"/>
            <consortium name="The Broad Institute Genome Sequencing Center for Infectious Disease"/>
            <person name="Wu L."/>
            <person name="Ma J."/>
        </authorList>
    </citation>
    <scope>NUCLEOTIDE SEQUENCE [LARGE SCALE GENOMIC DNA]</scope>
    <source>
        <strain evidence="2">CGMCC 4.7643</strain>
    </source>
</reference>
<dbReference type="EMBL" id="JBHUKU010000025">
    <property type="protein sequence ID" value="MFD2464211.1"/>
    <property type="molecule type" value="Genomic_DNA"/>
</dbReference>
<proteinExistence type="predicted"/>
<gene>
    <name evidence="1" type="ORF">ACFSYJ_36725</name>
</gene>
<name>A0ABW5GTS3_9PSEU</name>
<dbReference type="RefSeq" id="WP_345404693.1">
    <property type="nucleotide sequence ID" value="NZ_BAABHG010000017.1"/>
</dbReference>
<evidence type="ECO:0000313" key="1">
    <source>
        <dbReference type="EMBL" id="MFD2464211.1"/>
    </source>
</evidence>
<keyword evidence="2" id="KW-1185">Reference proteome</keyword>
<sequence>MRKHGCDNVLSLLADHGIDVENVDSSAELEINHFDQWINGKGRISGTTDCLMAELLLEAA</sequence>
<accession>A0ABW5GTS3</accession>
<protein>
    <submittedName>
        <fullName evidence="1">Uncharacterized protein</fullName>
    </submittedName>
</protein>
<evidence type="ECO:0000313" key="2">
    <source>
        <dbReference type="Proteomes" id="UP001597419"/>
    </source>
</evidence>
<comment type="caution">
    <text evidence="1">The sequence shown here is derived from an EMBL/GenBank/DDBJ whole genome shotgun (WGS) entry which is preliminary data.</text>
</comment>
<dbReference type="Proteomes" id="UP001597419">
    <property type="component" value="Unassembled WGS sequence"/>
</dbReference>